<name>A0A0F9G1Y6_9ZZZZ</name>
<accession>A0A0F9G1Y6</accession>
<dbReference type="AlphaFoldDB" id="A0A0F9G1Y6"/>
<proteinExistence type="predicted"/>
<dbReference type="EMBL" id="LAZR01030180">
    <property type="protein sequence ID" value="KKL57397.1"/>
    <property type="molecule type" value="Genomic_DNA"/>
</dbReference>
<sequence>EAKDELIGWVWKTSVTLFEAKDRCKKALEG</sequence>
<protein>
    <submittedName>
        <fullName evidence="1">Uncharacterized protein</fullName>
    </submittedName>
</protein>
<organism evidence="1">
    <name type="scientific">marine sediment metagenome</name>
    <dbReference type="NCBI Taxonomy" id="412755"/>
    <lineage>
        <taxon>unclassified sequences</taxon>
        <taxon>metagenomes</taxon>
        <taxon>ecological metagenomes</taxon>
    </lineage>
</organism>
<comment type="caution">
    <text evidence="1">The sequence shown here is derived from an EMBL/GenBank/DDBJ whole genome shotgun (WGS) entry which is preliminary data.</text>
</comment>
<feature type="non-terminal residue" evidence="1">
    <location>
        <position position="1"/>
    </location>
</feature>
<gene>
    <name evidence="1" type="ORF">LCGC14_2235760</name>
</gene>
<evidence type="ECO:0000313" key="1">
    <source>
        <dbReference type="EMBL" id="KKL57397.1"/>
    </source>
</evidence>
<reference evidence="1" key="1">
    <citation type="journal article" date="2015" name="Nature">
        <title>Complex archaea that bridge the gap between prokaryotes and eukaryotes.</title>
        <authorList>
            <person name="Spang A."/>
            <person name="Saw J.H."/>
            <person name="Jorgensen S.L."/>
            <person name="Zaremba-Niedzwiedzka K."/>
            <person name="Martijn J."/>
            <person name="Lind A.E."/>
            <person name="van Eijk R."/>
            <person name="Schleper C."/>
            <person name="Guy L."/>
            <person name="Ettema T.J."/>
        </authorList>
    </citation>
    <scope>NUCLEOTIDE SEQUENCE</scope>
</reference>